<dbReference type="InterPro" id="IPR014963">
    <property type="entry name" value="UPF0302_N"/>
</dbReference>
<evidence type="ECO:0000313" key="4">
    <source>
        <dbReference type="Proteomes" id="UP000005257"/>
    </source>
</evidence>
<accession>A0A9W3P4C8</accession>
<dbReference type="Pfam" id="PF08858">
    <property type="entry name" value="IDEAL"/>
    <property type="match status" value="1"/>
</dbReference>
<dbReference type="InterPro" id="IPR014957">
    <property type="entry name" value="IDEAL_dom"/>
</dbReference>
<organism evidence="3 4">
    <name type="scientific">Bacillus thuringiensis HD-789</name>
    <dbReference type="NCBI Taxonomy" id="1217737"/>
    <lineage>
        <taxon>Bacteria</taxon>
        <taxon>Bacillati</taxon>
        <taxon>Bacillota</taxon>
        <taxon>Bacilli</taxon>
        <taxon>Bacillales</taxon>
        <taxon>Bacillaceae</taxon>
        <taxon>Bacillus</taxon>
        <taxon>Bacillus cereus group</taxon>
    </lineage>
</organism>
<dbReference type="Gene3D" id="3.40.1530.30">
    <property type="entry name" value="Uncharacterised family UPF0302, N-terminal domain"/>
    <property type="match status" value="1"/>
</dbReference>
<sequence>MSKVSVEKKLEFIEWVVENLERKIRRGFASLVTFSDERFINRIHFVENASKYPYGIEVTAACVEGKASAFYTPHGVFNSLTAPYEHFVENEDPIYIQINFREKYENMQYLDVLEDDECSLQTYLDGEDHDEIENLLTKQLIDYALDMKDEALFKKLVMK</sequence>
<feature type="domain" description="UPF0302" evidence="2">
    <location>
        <begin position="9"/>
        <end position="110"/>
    </location>
</feature>
<evidence type="ECO:0000259" key="2">
    <source>
        <dbReference type="Pfam" id="PF08864"/>
    </source>
</evidence>
<dbReference type="InterPro" id="IPR011188">
    <property type="entry name" value="UPF0302"/>
</dbReference>
<dbReference type="PIRSF" id="PIRSF007165">
    <property type="entry name" value="UCP007165"/>
    <property type="match status" value="1"/>
</dbReference>
<name>A0A9W3P4C8_BACTU</name>
<dbReference type="InterPro" id="IPR038091">
    <property type="entry name" value="UPF0302_N_sf"/>
</dbReference>
<proteinExistence type="predicted"/>
<dbReference type="AlphaFoldDB" id="A0A9W3P4C8"/>
<gene>
    <name evidence="3" type="ORF">BTF1_15825</name>
</gene>
<dbReference type="Pfam" id="PF08864">
    <property type="entry name" value="UPF0302"/>
    <property type="match status" value="1"/>
</dbReference>
<reference evidence="3 4" key="1">
    <citation type="journal article" date="2013" name="Genome Announc.">
        <title>Complete Genome Sequence of Bacillus thuringiensis Serovar Israelensis Strain HD-789.</title>
        <authorList>
            <person name="Doggett N.A."/>
            <person name="Stubben C.J."/>
            <person name="Chertkov O."/>
            <person name="Bruce D.C."/>
            <person name="Detter J.C."/>
            <person name="Johnson S.L."/>
            <person name="Han C.S."/>
        </authorList>
    </citation>
    <scope>NUCLEOTIDE SEQUENCE [LARGE SCALE GENOMIC DNA]</scope>
    <source>
        <strain evidence="3 4">HD-789</strain>
    </source>
</reference>
<dbReference type="RefSeq" id="WP_000049348.1">
    <property type="nucleotide sequence ID" value="NC_018508.1"/>
</dbReference>
<protein>
    <submittedName>
        <fullName evidence="3">Uncharacterized protein</fullName>
    </submittedName>
</protein>
<dbReference type="EMBL" id="CP003763">
    <property type="protein sequence ID" value="AFQ27340.1"/>
    <property type="molecule type" value="Genomic_DNA"/>
</dbReference>
<dbReference type="KEGG" id="btn:BTF1_15825"/>
<evidence type="ECO:0000259" key="1">
    <source>
        <dbReference type="Pfam" id="PF08858"/>
    </source>
</evidence>
<feature type="domain" description="IDEAL" evidence="1">
    <location>
        <begin position="138"/>
        <end position="157"/>
    </location>
</feature>
<dbReference type="Proteomes" id="UP000005257">
    <property type="component" value="Chromosome"/>
</dbReference>
<evidence type="ECO:0000313" key="3">
    <source>
        <dbReference type="EMBL" id="AFQ27340.1"/>
    </source>
</evidence>